<reference evidence="3 4" key="1">
    <citation type="submission" date="2019-03" db="EMBL/GenBank/DDBJ databases">
        <title>Genomic Encyclopedia of Archaeal and Bacterial Type Strains, Phase II (KMG-II): from individual species to whole genera.</title>
        <authorList>
            <person name="Goeker M."/>
        </authorList>
    </citation>
    <scope>NUCLEOTIDE SEQUENCE [LARGE SCALE GENOMIC DNA]</scope>
    <source>
        <strain evidence="3 4">DSM 24425</strain>
    </source>
</reference>
<dbReference type="PROSITE" id="PS51782">
    <property type="entry name" value="LYSM"/>
    <property type="match status" value="1"/>
</dbReference>
<dbReference type="Proteomes" id="UP000295777">
    <property type="component" value="Unassembled WGS sequence"/>
</dbReference>
<dbReference type="InterPro" id="IPR018392">
    <property type="entry name" value="LysM"/>
</dbReference>
<protein>
    <submittedName>
        <fullName evidence="3">LysM domain-containing protein</fullName>
    </submittedName>
</protein>
<dbReference type="EMBL" id="SMFV01000004">
    <property type="protein sequence ID" value="TCK04015.1"/>
    <property type="molecule type" value="Genomic_DNA"/>
</dbReference>
<dbReference type="SMART" id="SM00257">
    <property type="entry name" value="LysM"/>
    <property type="match status" value="1"/>
</dbReference>
<evidence type="ECO:0000313" key="3">
    <source>
        <dbReference type="EMBL" id="TCK04015.1"/>
    </source>
</evidence>
<evidence type="ECO:0000259" key="2">
    <source>
        <dbReference type="PROSITE" id="PS51782"/>
    </source>
</evidence>
<name>A0A4R1GBY1_9BACT</name>
<dbReference type="Gene3D" id="3.10.350.10">
    <property type="entry name" value="LysM domain"/>
    <property type="match status" value="1"/>
</dbReference>
<feature type="chain" id="PRO_5020325585" evidence="1">
    <location>
        <begin position="23"/>
        <end position="405"/>
    </location>
</feature>
<dbReference type="CDD" id="cd00118">
    <property type="entry name" value="LysM"/>
    <property type="match status" value="1"/>
</dbReference>
<evidence type="ECO:0000256" key="1">
    <source>
        <dbReference type="SAM" id="SignalP"/>
    </source>
</evidence>
<comment type="caution">
    <text evidence="3">The sequence shown here is derived from an EMBL/GenBank/DDBJ whole genome shotgun (WGS) entry which is preliminary data.</text>
</comment>
<organism evidence="3 4">
    <name type="scientific">Phorcysia thermohydrogeniphila</name>
    <dbReference type="NCBI Taxonomy" id="936138"/>
    <lineage>
        <taxon>Bacteria</taxon>
        <taxon>Pseudomonadati</taxon>
        <taxon>Aquificota</taxon>
        <taxon>Aquificia</taxon>
        <taxon>Desulfurobacteriales</taxon>
        <taxon>Desulfurobacteriaceae</taxon>
        <taxon>Phorcysia</taxon>
    </lineage>
</organism>
<dbReference type="SUPFAM" id="SSF54106">
    <property type="entry name" value="LysM domain"/>
    <property type="match status" value="1"/>
</dbReference>
<gene>
    <name evidence="3" type="ORF">CLV27_1332</name>
</gene>
<accession>A0A4R1GBY1</accession>
<dbReference type="InterPro" id="IPR036779">
    <property type="entry name" value="LysM_dom_sf"/>
</dbReference>
<feature type="domain" description="LysM" evidence="2">
    <location>
        <begin position="43"/>
        <end position="90"/>
    </location>
</feature>
<proteinExistence type="predicted"/>
<evidence type="ECO:0000313" key="4">
    <source>
        <dbReference type="Proteomes" id="UP000295777"/>
    </source>
</evidence>
<keyword evidence="4" id="KW-1185">Reference proteome</keyword>
<keyword evidence="1" id="KW-0732">Signal</keyword>
<dbReference type="AlphaFoldDB" id="A0A4R1GBY1"/>
<feature type="signal peptide" evidence="1">
    <location>
        <begin position="1"/>
        <end position="22"/>
    </location>
</feature>
<dbReference type="OrthoDB" id="9787225at2"/>
<dbReference type="Pfam" id="PF01476">
    <property type="entry name" value="LysM"/>
    <property type="match status" value="1"/>
</dbReference>
<sequence length="405" mass="45484">MVKRAVLSLALLLLLGTNEAQGTIYEIKIVKEKERQGAPSQLIIYKVKKGDTLYGILRKFHIPPIYLNKVVKINKLKNPNLIYVGQRLKLPVGKDSQGKTKSSPERYLIPSVKVVGGKVENEGVFFLGEKKIDYRETPKVEIGGKKFIVDLSKSLDEETRKALGDLGIEIIDGKKLKELIEEQIAGNFLDIKKNGKIILGLNDILTYHYDYMGYNKLSGQLTIINLKPDTPCGLLGLLRSYGIEVLQPKAPHLDIKKEGKGELKILPGEGLDKLNSLVEILLGEKGKVNELGLELPKSKIYVVYDYVDPEERVKLELSGYKVAVLSGNFLADVEKLLEIVPLANKRINLILYEPPLSKDKNFRSKLEIKGLLVSTGKKEWFLVDALDKPEEIPYLLERGINLIIY</sequence>